<evidence type="ECO:0000256" key="1">
    <source>
        <dbReference type="SAM" id="MobiDB-lite"/>
    </source>
</evidence>
<gene>
    <name evidence="2" type="ORF">CEXT_216341</name>
</gene>
<sequence>MSHLERRAKKRQQTSKEQTSNPSSSKRRRLDNKSSASMYYYDLLSYPQAPWDKANNDFFKSIRDGPAHRCICCDRLMVPSIHDSAVKVETPN</sequence>
<name>A0AAV4Y419_CAEEX</name>
<organism evidence="2 3">
    <name type="scientific">Caerostris extrusa</name>
    <name type="common">Bark spider</name>
    <name type="synonym">Caerostris bankana</name>
    <dbReference type="NCBI Taxonomy" id="172846"/>
    <lineage>
        <taxon>Eukaryota</taxon>
        <taxon>Metazoa</taxon>
        <taxon>Ecdysozoa</taxon>
        <taxon>Arthropoda</taxon>
        <taxon>Chelicerata</taxon>
        <taxon>Arachnida</taxon>
        <taxon>Araneae</taxon>
        <taxon>Araneomorphae</taxon>
        <taxon>Entelegynae</taxon>
        <taxon>Araneoidea</taxon>
        <taxon>Araneidae</taxon>
        <taxon>Caerostris</taxon>
    </lineage>
</organism>
<dbReference type="Proteomes" id="UP001054945">
    <property type="component" value="Unassembled WGS sequence"/>
</dbReference>
<comment type="caution">
    <text evidence="2">The sequence shown here is derived from an EMBL/GenBank/DDBJ whole genome shotgun (WGS) entry which is preliminary data.</text>
</comment>
<feature type="compositionally biased region" description="Polar residues" evidence="1">
    <location>
        <begin position="15"/>
        <end position="24"/>
    </location>
</feature>
<evidence type="ECO:0000313" key="2">
    <source>
        <dbReference type="EMBL" id="GIZ00940.1"/>
    </source>
</evidence>
<accession>A0AAV4Y419</accession>
<feature type="compositionally biased region" description="Basic residues" evidence="1">
    <location>
        <begin position="1"/>
        <end position="13"/>
    </location>
</feature>
<dbReference type="AlphaFoldDB" id="A0AAV4Y419"/>
<reference evidence="2 3" key="1">
    <citation type="submission" date="2021-06" db="EMBL/GenBank/DDBJ databases">
        <title>Caerostris extrusa draft genome.</title>
        <authorList>
            <person name="Kono N."/>
            <person name="Arakawa K."/>
        </authorList>
    </citation>
    <scope>NUCLEOTIDE SEQUENCE [LARGE SCALE GENOMIC DNA]</scope>
</reference>
<protein>
    <submittedName>
        <fullName evidence="2">Uncharacterized protein</fullName>
    </submittedName>
</protein>
<keyword evidence="3" id="KW-1185">Reference proteome</keyword>
<proteinExistence type="predicted"/>
<dbReference type="EMBL" id="BPLR01018604">
    <property type="protein sequence ID" value="GIZ00940.1"/>
    <property type="molecule type" value="Genomic_DNA"/>
</dbReference>
<feature type="region of interest" description="Disordered" evidence="1">
    <location>
        <begin position="1"/>
        <end position="32"/>
    </location>
</feature>
<evidence type="ECO:0000313" key="3">
    <source>
        <dbReference type="Proteomes" id="UP001054945"/>
    </source>
</evidence>